<organism evidence="2 3">
    <name type="scientific">Dactylosporangium salmoneum</name>
    <dbReference type="NCBI Taxonomy" id="53361"/>
    <lineage>
        <taxon>Bacteria</taxon>
        <taxon>Bacillati</taxon>
        <taxon>Actinomycetota</taxon>
        <taxon>Actinomycetes</taxon>
        <taxon>Micromonosporales</taxon>
        <taxon>Micromonosporaceae</taxon>
        <taxon>Dactylosporangium</taxon>
    </lineage>
</organism>
<evidence type="ECO:0000313" key="3">
    <source>
        <dbReference type="Proteomes" id="UP001501444"/>
    </source>
</evidence>
<feature type="transmembrane region" description="Helical" evidence="1">
    <location>
        <begin position="103"/>
        <end position="123"/>
    </location>
</feature>
<dbReference type="RefSeq" id="WP_344612941.1">
    <property type="nucleotide sequence ID" value="NZ_BAAARV010000024.1"/>
</dbReference>
<keyword evidence="1" id="KW-0472">Membrane</keyword>
<evidence type="ECO:0000256" key="1">
    <source>
        <dbReference type="SAM" id="Phobius"/>
    </source>
</evidence>
<sequence length="126" mass="13529">MSRLGMSLPAPSSLNFLAGIFAGAGINLITSVATGPDGGISTAKISLDSLLWVVAAGLLTWAAQVVQHGERDADLHIDPDFSDVEKREIRERYMGEALRRARVPLVLTAVSVVFAVLLLPNFIKWS</sequence>
<feature type="transmembrane region" description="Helical" evidence="1">
    <location>
        <begin position="49"/>
        <end position="66"/>
    </location>
</feature>
<keyword evidence="1" id="KW-1133">Transmembrane helix</keyword>
<name>A0ABN3G4Y4_9ACTN</name>
<comment type="caution">
    <text evidence="2">The sequence shown here is derived from an EMBL/GenBank/DDBJ whole genome shotgun (WGS) entry which is preliminary data.</text>
</comment>
<keyword evidence="1" id="KW-0812">Transmembrane</keyword>
<feature type="transmembrane region" description="Helical" evidence="1">
    <location>
        <begin position="12"/>
        <end position="29"/>
    </location>
</feature>
<gene>
    <name evidence="2" type="ORF">GCM10010170_029710</name>
</gene>
<dbReference type="EMBL" id="BAAARV010000024">
    <property type="protein sequence ID" value="GAA2344279.1"/>
    <property type="molecule type" value="Genomic_DNA"/>
</dbReference>
<evidence type="ECO:0000313" key="2">
    <source>
        <dbReference type="EMBL" id="GAA2344279.1"/>
    </source>
</evidence>
<reference evidence="2 3" key="1">
    <citation type="journal article" date="2019" name="Int. J. Syst. Evol. Microbiol.">
        <title>The Global Catalogue of Microorganisms (GCM) 10K type strain sequencing project: providing services to taxonomists for standard genome sequencing and annotation.</title>
        <authorList>
            <consortium name="The Broad Institute Genomics Platform"/>
            <consortium name="The Broad Institute Genome Sequencing Center for Infectious Disease"/>
            <person name="Wu L."/>
            <person name="Ma J."/>
        </authorList>
    </citation>
    <scope>NUCLEOTIDE SEQUENCE [LARGE SCALE GENOMIC DNA]</scope>
    <source>
        <strain evidence="2 3">JCM 3272</strain>
    </source>
</reference>
<dbReference type="Proteomes" id="UP001501444">
    <property type="component" value="Unassembled WGS sequence"/>
</dbReference>
<keyword evidence="3" id="KW-1185">Reference proteome</keyword>
<accession>A0ABN3G4Y4</accession>
<protein>
    <submittedName>
        <fullName evidence="2">Uncharacterized protein</fullName>
    </submittedName>
</protein>
<proteinExistence type="predicted"/>